<gene>
    <name evidence="1" type="ORF">I314_00039</name>
</gene>
<sequence>MTSNYCIVPVAVMYTAYTSTLCCKCDHSPNFSGSGSLISF</sequence>
<protein>
    <submittedName>
        <fullName evidence="1">Uncharacterized protein</fullName>
    </submittedName>
</protein>
<name>A0ABR5BIC6_CRYGA</name>
<keyword evidence="2" id="KW-1185">Reference proteome</keyword>
<organism evidence="1 2">
    <name type="scientific">Cryptococcus bacillisporus CA1873</name>
    <dbReference type="NCBI Taxonomy" id="1296111"/>
    <lineage>
        <taxon>Eukaryota</taxon>
        <taxon>Fungi</taxon>
        <taxon>Dikarya</taxon>
        <taxon>Basidiomycota</taxon>
        <taxon>Agaricomycotina</taxon>
        <taxon>Tremellomycetes</taxon>
        <taxon>Tremellales</taxon>
        <taxon>Cryptococcaceae</taxon>
        <taxon>Cryptococcus</taxon>
        <taxon>Cryptococcus gattii species complex</taxon>
    </lineage>
</organism>
<accession>A0ABR5BIC6</accession>
<reference evidence="1 2" key="1">
    <citation type="submission" date="2015-01" db="EMBL/GenBank/DDBJ databases">
        <title>The Genome Sequence of Cryptococcus gattii CA1873.</title>
        <authorList>
            <consortium name="The Broad Institute Genomics Platform"/>
            <person name="Cuomo C."/>
            <person name="Litvintseva A."/>
            <person name="Chen Y."/>
            <person name="Heitman J."/>
            <person name="Sun S."/>
            <person name="Springer D."/>
            <person name="Dromer F."/>
            <person name="Young S."/>
            <person name="Zeng Q."/>
            <person name="Gargeya S."/>
            <person name="Abouelleil A."/>
            <person name="Alvarado L."/>
            <person name="Chapman S.B."/>
            <person name="Gainer-Dewar J."/>
            <person name="Goldberg J."/>
            <person name="Griggs A."/>
            <person name="Gujja S."/>
            <person name="Hansen M."/>
            <person name="Howarth C."/>
            <person name="Imamovic A."/>
            <person name="Larimer J."/>
            <person name="Murphy C."/>
            <person name="Naylor J."/>
            <person name="Pearson M."/>
            <person name="Priest M."/>
            <person name="Roberts A."/>
            <person name="Saif S."/>
            <person name="Shea T."/>
            <person name="Sykes S."/>
            <person name="Wortman J."/>
            <person name="Nusbaum C."/>
            <person name="Birren B."/>
        </authorList>
    </citation>
    <scope>NUCLEOTIDE SEQUENCE [LARGE SCALE GENOMIC DNA]</scope>
    <source>
        <strain evidence="1 2">CA1873</strain>
    </source>
</reference>
<proteinExistence type="predicted"/>
<evidence type="ECO:0000313" key="1">
    <source>
        <dbReference type="EMBL" id="KIR68938.1"/>
    </source>
</evidence>
<evidence type="ECO:0000313" key="2">
    <source>
        <dbReference type="Proteomes" id="UP000053800"/>
    </source>
</evidence>
<dbReference type="EMBL" id="KN848889">
    <property type="protein sequence ID" value="KIR68938.1"/>
    <property type="molecule type" value="Genomic_DNA"/>
</dbReference>
<dbReference type="Proteomes" id="UP000053800">
    <property type="component" value="Unassembled WGS sequence"/>
</dbReference>